<dbReference type="GO" id="GO:0016020">
    <property type="term" value="C:membrane"/>
    <property type="evidence" value="ECO:0007669"/>
    <property type="project" value="UniProtKB-SubCell"/>
</dbReference>
<feature type="transmembrane region" description="Helical" evidence="7">
    <location>
        <begin position="440"/>
        <end position="460"/>
    </location>
</feature>
<evidence type="ECO:0000256" key="5">
    <source>
        <dbReference type="ARBA" id="ARBA00023136"/>
    </source>
</evidence>
<dbReference type="EMBL" id="SGPL01000056">
    <property type="protein sequence ID" value="THH19061.1"/>
    <property type="molecule type" value="Genomic_DNA"/>
</dbReference>
<dbReference type="Pfam" id="PF06814">
    <property type="entry name" value="GOST_TM"/>
    <property type="match status" value="1"/>
</dbReference>
<feature type="transmembrane region" description="Helical" evidence="7">
    <location>
        <begin position="390"/>
        <end position="419"/>
    </location>
</feature>
<keyword evidence="3 8" id="KW-0732">Signal</keyword>
<dbReference type="GO" id="GO:0042147">
    <property type="term" value="P:retrograde transport, endosome to Golgi"/>
    <property type="evidence" value="ECO:0007669"/>
    <property type="project" value="TreeGrafter"/>
</dbReference>
<dbReference type="GO" id="GO:0005794">
    <property type="term" value="C:Golgi apparatus"/>
    <property type="evidence" value="ECO:0007669"/>
    <property type="project" value="TreeGrafter"/>
</dbReference>
<feature type="region of interest" description="Disordered" evidence="6">
    <location>
        <begin position="136"/>
        <end position="193"/>
    </location>
</feature>
<dbReference type="InterPro" id="IPR009637">
    <property type="entry name" value="GPR107/GPR108-like"/>
</dbReference>
<evidence type="ECO:0000256" key="1">
    <source>
        <dbReference type="ARBA" id="ARBA00004141"/>
    </source>
</evidence>
<dbReference type="PANTHER" id="PTHR21229">
    <property type="entry name" value="LUNG SEVEN TRANSMEMBRANE RECEPTOR"/>
    <property type="match status" value="1"/>
</dbReference>
<dbReference type="GO" id="GO:0005829">
    <property type="term" value="C:cytosol"/>
    <property type="evidence" value="ECO:0007669"/>
    <property type="project" value="GOC"/>
</dbReference>
<keyword evidence="4 7" id="KW-1133">Transmembrane helix</keyword>
<evidence type="ECO:0000256" key="3">
    <source>
        <dbReference type="ARBA" id="ARBA00022729"/>
    </source>
</evidence>
<protein>
    <recommendedName>
        <fullName evidence="9">GOST seven transmembrane domain-containing protein</fullName>
    </recommendedName>
</protein>
<reference evidence="10 11" key="1">
    <citation type="submission" date="2019-02" db="EMBL/GenBank/DDBJ databases">
        <title>Genome sequencing of the rare red list fungi Bondarzewia mesenterica.</title>
        <authorList>
            <person name="Buettner E."/>
            <person name="Kellner H."/>
        </authorList>
    </citation>
    <scope>NUCLEOTIDE SEQUENCE [LARGE SCALE GENOMIC DNA]</scope>
    <source>
        <strain evidence="10 11">DSM 108281</strain>
    </source>
</reference>
<accession>A0A4S4M481</accession>
<feature type="transmembrane region" description="Helical" evidence="7">
    <location>
        <begin position="289"/>
        <end position="308"/>
    </location>
</feature>
<evidence type="ECO:0000259" key="9">
    <source>
        <dbReference type="Pfam" id="PF06814"/>
    </source>
</evidence>
<feature type="signal peptide" evidence="8">
    <location>
        <begin position="1"/>
        <end position="20"/>
    </location>
</feature>
<dbReference type="InterPro" id="IPR053937">
    <property type="entry name" value="GOST_TM"/>
</dbReference>
<gene>
    <name evidence="10" type="ORF">EW146_g2036</name>
</gene>
<name>A0A4S4M481_9AGAM</name>
<feature type="transmembrane region" description="Helical" evidence="7">
    <location>
        <begin position="480"/>
        <end position="501"/>
    </location>
</feature>
<dbReference type="Proteomes" id="UP000310158">
    <property type="component" value="Unassembled WGS sequence"/>
</dbReference>
<feature type="chain" id="PRO_5020919182" description="GOST seven transmembrane domain-containing protein" evidence="8">
    <location>
        <begin position="21"/>
        <end position="509"/>
    </location>
</feature>
<feature type="domain" description="GOST seven transmembrane" evidence="9">
    <location>
        <begin position="290"/>
        <end position="508"/>
    </location>
</feature>
<dbReference type="OrthoDB" id="19932at2759"/>
<feature type="transmembrane region" description="Helical" evidence="7">
    <location>
        <begin position="338"/>
        <end position="354"/>
    </location>
</feature>
<dbReference type="PANTHER" id="PTHR21229:SF1">
    <property type="entry name" value="GH17801P"/>
    <property type="match status" value="1"/>
</dbReference>
<evidence type="ECO:0000313" key="10">
    <source>
        <dbReference type="EMBL" id="THH19061.1"/>
    </source>
</evidence>
<comment type="caution">
    <text evidence="10">The sequence shown here is derived from an EMBL/GenBank/DDBJ whole genome shotgun (WGS) entry which is preliminary data.</text>
</comment>
<feature type="compositionally biased region" description="Low complexity" evidence="6">
    <location>
        <begin position="136"/>
        <end position="155"/>
    </location>
</feature>
<keyword evidence="2 7" id="KW-0812">Transmembrane</keyword>
<sequence length="509" mass="56702">MLRSFGLLTSLLSAAFTVAAYDVPLLDTDYSRQICSGMWSNSKTYINVSFDSTSQGQLAMVIYEWKDSPYLGKVTSETDDSLPVSYHAVQLAAHPFGPNGHRIAENSQMGRFILDLPEGKSINDTSFWSARVAFPSSGGSSTTPSDPASTSDVSAKGFWDNPSGNPTPPPSEYDSPWRPRGVVPYTKRQSNGPLNPSPSGIYYYRDPIQYFVRKTGYYCVAVVPVTVLQSSMPQVAARQNTSSGIHPEYQGLVHFQNKFKGQLPATDYPKVTFYLVMFIVATSHSGAHAYYLSGLVGFLIIEMVANLAYYRYLNAHGKGAASTVFLFVVAILDAGRNSLSFFMLLVVSLGLSVVKDSLGRTMRKCQFLAVAHFIFGVLYAVGIVELEFESASAIVLLMFVVPLAFTLSGFLMWILYSLNATISQLKARKQHYKLRMFQRLHYILLFVVLVIAIFFVVSSLSFSGRLAEDYAAKTWKVRWWLLDGWLALLFLFAFTSIAYLWRPSANNRR</sequence>
<organism evidence="10 11">
    <name type="scientific">Bondarzewia mesenterica</name>
    <dbReference type="NCBI Taxonomy" id="1095465"/>
    <lineage>
        <taxon>Eukaryota</taxon>
        <taxon>Fungi</taxon>
        <taxon>Dikarya</taxon>
        <taxon>Basidiomycota</taxon>
        <taxon>Agaricomycotina</taxon>
        <taxon>Agaricomycetes</taxon>
        <taxon>Russulales</taxon>
        <taxon>Bondarzewiaceae</taxon>
        <taxon>Bondarzewia</taxon>
    </lineage>
</organism>
<comment type="subcellular location">
    <subcellularLocation>
        <location evidence="1">Membrane</location>
        <topology evidence="1">Multi-pass membrane protein</topology>
    </subcellularLocation>
</comment>
<feature type="transmembrane region" description="Helical" evidence="7">
    <location>
        <begin position="315"/>
        <end position="332"/>
    </location>
</feature>
<evidence type="ECO:0000256" key="8">
    <source>
        <dbReference type="SAM" id="SignalP"/>
    </source>
</evidence>
<evidence type="ECO:0000256" key="7">
    <source>
        <dbReference type="SAM" id="Phobius"/>
    </source>
</evidence>
<evidence type="ECO:0000256" key="2">
    <source>
        <dbReference type="ARBA" id="ARBA00022692"/>
    </source>
</evidence>
<feature type="transmembrane region" description="Helical" evidence="7">
    <location>
        <begin position="366"/>
        <end position="384"/>
    </location>
</feature>
<evidence type="ECO:0000256" key="4">
    <source>
        <dbReference type="ARBA" id="ARBA00022989"/>
    </source>
</evidence>
<proteinExistence type="predicted"/>
<evidence type="ECO:0000256" key="6">
    <source>
        <dbReference type="SAM" id="MobiDB-lite"/>
    </source>
</evidence>
<evidence type="ECO:0000313" key="11">
    <source>
        <dbReference type="Proteomes" id="UP000310158"/>
    </source>
</evidence>
<keyword evidence="5 7" id="KW-0472">Membrane</keyword>
<dbReference type="AlphaFoldDB" id="A0A4S4M481"/>
<keyword evidence="11" id="KW-1185">Reference proteome</keyword>